<keyword evidence="8" id="KW-1185">Reference proteome</keyword>
<dbReference type="InterPro" id="IPR013083">
    <property type="entry name" value="Znf_RING/FYVE/PHD"/>
</dbReference>
<evidence type="ECO:0000256" key="2">
    <source>
        <dbReference type="ARBA" id="ARBA00022771"/>
    </source>
</evidence>
<dbReference type="Pfam" id="PF13923">
    <property type="entry name" value="zf-C3HC4_2"/>
    <property type="match status" value="1"/>
</dbReference>
<keyword evidence="3" id="KW-0862">Zinc</keyword>
<protein>
    <recommendedName>
        <fullName evidence="6">RING-type domain-containing protein</fullName>
    </recommendedName>
</protein>
<evidence type="ECO:0000256" key="4">
    <source>
        <dbReference type="PROSITE-ProRule" id="PRU00175"/>
    </source>
</evidence>
<reference evidence="7 8" key="1">
    <citation type="journal article" date="2014" name="PLoS Genet.">
        <title>Analysis of the Phlebiopsis gigantea genome, transcriptome and secretome provides insight into its pioneer colonization strategies of wood.</title>
        <authorList>
            <person name="Hori C."/>
            <person name="Ishida T."/>
            <person name="Igarashi K."/>
            <person name="Samejima M."/>
            <person name="Suzuki H."/>
            <person name="Master E."/>
            <person name="Ferreira P."/>
            <person name="Ruiz-Duenas F.J."/>
            <person name="Held B."/>
            <person name="Canessa P."/>
            <person name="Larrondo L.F."/>
            <person name="Schmoll M."/>
            <person name="Druzhinina I.S."/>
            <person name="Kubicek C.P."/>
            <person name="Gaskell J.A."/>
            <person name="Kersten P."/>
            <person name="St John F."/>
            <person name="Glasner J."/>
            <person name="Sabat G."/>
            <person name="Splinter BonDurant S."/>
            <person name="Syed K."/>
            <person name="Yadav J."/>
            <person name="Mgbeahuruike A.C."/>
            <person name="Kovalchuk A."/>
            <person name="Asiegbu F.O."/>
            <person name="Lackner G."/>
            <person name="Hoffmeister D."/>
            <person name="Rencoret J."/>
            <person name="Gutierrez A."/>
            <person name="Sun H."/>
            <person name="Lindquist E."/>
            <person name="Barry K."/>
            <person name="Riley R."/>
            <person name="Grigoriev I.V."/>
            <person name="Henrissat B."/>
            <person name="Kues U."/>
            <person name="Berka R.M."/>
            <person name="Martinez A.T."/>
            <person name="Covert S.F."/>
            <person name="Blanchette R.A."/>
            <person name="Cullen D."/>
        </authorList>
    </citation>
    <scope>NUCLEOTIDE SEQUENCE [LARGE SCALE GENOMIC DNA]</scope>
    <source>
        <strain evidence="7 8">11061_1 CR5-6</strain>
    </source>
</reference>
<dbReference type="OrthoDB" id="1630758at2759"/>
<dbReference type="InterPro" id="IPR017907">
    <property type="entry name" value="Znf_RING_CS"/>
</dbReference>
<dbReference type="EMBL" id="KN840551">
    <property type="protein sequence ID" value="KIP05151.1"/>
    <property type="molecule type" value="Genomic_DNA"/>
</dbReference>
<keyword evidence="2 4" id="KW-0863">Zinc-finger</keyword>
<organism evidence="7 8">
    <name type="scientific">Phlebiopsis gigantea (strain 11061_1 CR5-6)</name>
    <name type="common">White-rot fungus</name>
    <name type="synonym">Peniophora gigantea</name>
    <dbReference type="NCBI Taxonomy" id="745531"/>
    <lineage>
        <taxon>Eukaryota</taxon>
        <taxon>Fungi</taxon>
        <taxon>Dikarya</taxon>
        <taxon>Basidiomycota</taxon>
        <taxon>Agaricomycotina</taxon>
        <taxon>Agaricomycetes</taxon>
        <taxon>Polyporales</taxon>
        <taxon>Phanerochaetaceae</taxon>
        <taxon>Phlebiopsis</taxon>
    </lineage>
</organism>
<evidence type="ECO:0000313" key="8">
    <source>
        <dbReference type="Proteomes" id="UP000053257"/>
    </source>
</evidence>
<sequence>MSSYSYADVPNDNIICCICRTPFVEPLKTRTCSHTFCKECILTALGVSKFCPIDRWPLALDDLSPADPVVRNLVDELFVLCPNRELGCLATPQRQLLPSHLAESCLFIQVGCEDSLCDRQVPRGSAKHIDHVDNLFGTIDDHSTDKEVSDGSSCPSVIILCPHTPHGCSWKGPRGELESSHLPACSYESIKGFLSIYSTKVQTLADDNALLRRKVDALEGWVSALTVENEDFKRALGPWLCLQVHETSPNATTSRCTTEMIPGRSSQRTRAHSNQVETMPSGIQRSNGSASAGNPYTHSHFPPSTAGQGPPPNSPPHVPIVAPLNLGTSLHRTFLSLRESIVTLSAAVDSLARRQDVALATEAMRMNEEIRSLRVVIHGLRMQMHTIMMDRNAQIMPSSSTSRPPGSDTLPAVPPPSHPAATSWLNLPIGPISFTGPRFPPYAYPQTQSQGVSGPKL</sequence>
<proteinExistence type="predicted"/>
<dbReference type="PANTHER" id="PTHR10131:SF94">
    <property type="entry name" value="TNF RECEPTOR-ASSOCIATED FACTOR 4"/>
    <property type="match status" value="1"/>
</dbReference>
<dbReference type="PROSITE" id="PS50089">
    <property type="entry name" value="ZF_RING_2"/>
    <property type="match status" value="1"/>
</dbReference>
<feature type="region of interest" description="Disordered" evidence="5">
    <location>
        <begin position="396"/>
        <end position="417"/>
    </location>
</feature>
<dbReference type="SUPFAM" id="SSF57850">
    <property type="entry name" value="RING/U-box"/>
    <property type="match status" value="1"/>
</dbReference>
<dbReference type="Proteomes" id="UP000053257">
    <property type="component" value="Unassembled WGS sequence"/>
</dbReference>
<dbReference type="PANTHER" id="PTHR10131">
    <property type="entry name" value="TNF RECEPTOR ASSOCIATED FACTOR"/>
    <property type="match status" value="1"/>
</dbReference>
<dbReference type="HOGENOM" id="CLU_019709_0_0_1"/>
<dbReference type="InterPro" id="IPR001841">
    <property type="entry name" value="Znf_RING"/>
</dbReference>
<dbReference type="SMART" id="SM00184">
    <property type="entry name" value="RING"/>
    <property type="match status" value="1"/>
</dbReference>
<evidence type="ECO:0000256" key="1">
    <source>
        <dbReference type="ARBA" id="ARBA00022723"/>
    </source>
</evidence>
<dbReference type="AlphaFoldDB" id="A0A0C3RV95"/>
<dbReference type="Gene3D" id="3.30.40.10">
    <property type="entry name" value="Zinc/RING finger domain, C3HC4 (zinc finger)"/>
    <property type="match status" value="1"/>
</dbReference>
<keyword evidence="1" id="KW-0479">Metal-binding</keyword>
<feature type="domain" description="RING-type" evidence="6">
    <location>
        <begin position="16"/>
        <end position="55"/>
    </location>
</feature>
<evidence type="ECO:0000256" key="5">
    <source>
        <dbReference type="SAM" id="MobiDB-lite"/>
    </source>
</evidence>
<dbReference type="GO" id="GO:0008270">
    <property type="term" value="F:zinc ion binding"/>
    <property type="evidence" value="ECO:0007669"/>
    <property type="project" value="UniProtKB-KW"/>
</dbReference>
<dbReference type="PROSITE" id="PS00518">
    <property type="entry name" value="ZF_RING_1"/>
    <property type="match status" value="1"/>
</dbReference>
<evidence type="ECO:0000313" key="7">
    <source>
        <dbReference type="EMBL" id="KIP05151.1"/>
    </source>
</evidence>
<accession>A0A0C3RV95</accession>
<evidence type="ECO:0000259" key="6">
    <source>
        <dbReference type="PROSITE" id="PS50089"/>
    </source>
</evidence>
<dbReference type="STRING" id="745531.A0A0C3RV95"/>
<name>A0A0C3RV95_PHLG1</name>
<feature type="region of interest" description="Disordered" evidence="5">
    <location>
        <begin position="253"/>
        <end position="319"/>
    </location>
</feature>
<feature type="compositionally biased region" description="Pro residues" evidence="5">
    <location>
        <begin position="309"/>
        <end position="318"/>
    </location>
</feature>
<dbReference type="SUPFAM" id="SSF49599">
    <property type="entry name" value="TRAF domain-like"/>
    <property type="match status" value="1"/>
</dbReference>
<evidence type="ECO:0000256" key="3">
    <source>
        <dbReference type="ARBA" id="ARBA00022833"/>
    </source>
</evidence>
<feature type="compositionally biased region" description="Polar residues" evidence="5">
    <location>
        <begin position="264"/>
        <end position="297"/>
    </location>
</feature>
<gene>
    <name evidence="7" type="ORF">PHLGIDRAFT_108542</name>
</gene>